<feature type="region of interest" description="Disordered" evidence="1">
    <location>
        <begin position="50"/>
        <end position="84"/>
    </location>
</feature>
<organism evidence="2 3">
    <name type="scientific">Xylaria grammica</name>
    <dbReference type="NCBI Taxonomy" id="363999"/>
    <lineage>
        <taxon>Eukaryota</taxon>
        <taxon>Fungi</taxon>
        <taxon>Dikarya</taxon>
        <taxon>Ascomycota</taxon>
        <taxon>Pezizomycotina</taxon>
        <taxon>Sordariomycetes</taxon>
        <taxon>Xylariomycetidae</taxon>
        <taxon>Xylariales</taxon>
        <taxon>Xylariaceae</taxon>
        <taxon>Xylaria</taxon>
    </lineage>
</organism>
<accession>A0A439DK15</accession>
<reference evidence="2 3" key="1">
    <citation type="submission" date="2018-12" db="EMBL/GenBank/DDBJ databases">
        <title>Draft genome sequence of Xylaria grammica IHI A82.</title>
        <authorList>
            <person name="Buettner E."/>
            <person name="Kellner H."/>
        </authorList>
    </citation>
    <scope>NUCLEOTIDE SEQUENCE [LARGE SCALE GENOMIC DNA]</scope>
    <source>
        <strain evidence="2 3">IHI A82</strain>
    </source>
</reference>
<protein>
    <submittedName>
        <fullName evidence="2">Uncharacterized protein</fullName>
    </submittedName>
</protein>
<sequence>MLPLQSFRNLSPKARIGVGLGLLAWGVVGLQLSDRAEERYFKPTDEDRDALRQMAPRITTVDRNGRTKDDTTTTTPISSNDSSN</sequence>
<comment type="caution">
    <text evidence="2">The sequence shown here is derived from an EMBL/GenBank/DDBJ whole genome shotgun (WGS) entry which is preliminary data.</text>
</comment>
<proteinExistence type="predicted"/>
<keyword evidence="3" id="KW-1185">Reference proteome</keyword>
<dbReference type="Proteomes" id="UP000286045">
    <property type="component" value="Unassembled WGS sequence"/>
</dbReference>
<evidence type="ECO:0000313" key="2">
    <source>
        <dbReference type="EMBL" id="RWA14757.1"/>
    </source>
</evidence>
<evidence type="ECO:0000256" key="1">
    <source>
        <dbReference type="SAM" id="MobiDB-lite"/>
    </source>
</evidence>
<gene>
    <name evidence="2" type="ORF">EKO27_g335</name>
</gene>
<name>A0A439DK15_9PEZI</name>
<dbReference type="EMBL" id="RYZI01000004">
    <property type="protein sequence ID" value="RWA14757.1"/>
    <property type="molecule type" value="Genomic_DNA"/>
</dbReference>
<dbReference type="STRING" id="363999.A0A439DK15"/>
<evidence type="ECO:0000313" key="3">
    <source>
        <dbReference type="Proteomes" id="UP000286045"/>
    </source>
</evidence>
<dbReference type="AlphaFoldDB" id="A0A439DK15"/>